<keyword evidence="3" id="KW-1185">Reference proteome</keyword>
<evidence type="ECO:0000313" key="2">
    <source>
        <dbReference type="EMBL" id="MFC3967681.1"/>
    </source>
</evidence>
<sequence length="278" mass="30617">MSDSLRQPSLDARLSAMLDGEVTEAEKSELDDILANDPNAKLTSDKLRQATEHGRTLFNEMLKEPVSLSLVRSIKTAPEGRRALRFPKQETVRQKLKPTYRLAITSSVIMFALGAAAGYMVGAPSHMMTYADIAGDPSKAWLDDVASHYRLFSRQSRHLVEIPANESAHIVEWLMATTGISFRIPDLTSEKLVFMGARLFSAGGRPVGELIYQNRDGEVIAISFTKFISPMPEKDMRESIRDDIGMVTWQGLQASYVLTGPSSDADLEGLATKIAGII</sequence>
<protein>
    <submittedName>
        <fullName evidence="2">Anti-sigma factor family protein</fullName>
    </submittedName>
</protein>
<organism evidence="2 3">
    <name type="scientific">Rhizobium lemnae</name>
    <dbReference type="NCBI Taxonomy" id="1214924"/>
    <lineage>
        <taxon>Bacteria</taxon>
        <taxon>Pseudomonadati</taxon>
        <taxon>Pseudomonadota</taxon>
        <taxon>Alphaproteobacteria</taxon>
        <taxon>Hyphomicrobiales</taxon>
        <taxon>Rhizobiaceae</taxon>
        <taxon>Rhizobium/Agrobacterium group</taxon>
        <taxon>Rhizobium</taxon>
    </lineage>
</organism>
<feature type="transmembrane region" description="Helical" evidence="1">
    <location>
        <begin position="102"/>
        <end position="121"/>
    </location>
</feature>
<name>A0ABV8E5F2_9HYPH</name>
<proteinExistence type="predicted"/>
<dbReference type="EMBL" id="JBHSBD010000024">
    <property type="protein sequence ID" value="MFC3967681.1"/>
    <property type="molecule type" value="Genomic_DNA"/>
</dbReference>
<accession>A0ABV8E5F2</accession>
<comment type="caution">
    <text evidence="2">The sequence shown here is derived from an EMBL/GenBank/DDBJ whole genome shotgun (WGS) entry which is preliminary data.</text>
</comment>
<keyword evidence="1" id="KW-0812">Transmembrane</keyword>
<keyword evidence="1" id="KW-1133">Transmembrane helix</keyword>
<dbReference type="RefSeq" id="WP_247261857.1">
    <property type="nucleotide sequence ID" value="NZ_JALJQZ010000029.1"/>
</dbReference>
<dbReference type="Proteomes" id="UP001595697">
    <property type="component" value="Unassembled WGS sequence"/>
</dbReference>
<gene>
    <name evidence="2" type="ORF">ACFOVS_06000</name>
</gene>
<keyword evidence="1" id="KW-0472">Membrane</keyword>
<evidence type="ECO:0000313" key="3">
    <source>
        <dbReference type="Proteomes" id="UP001595697"/>
    </source>
</evidence>
<evidence type="ECO:0000256" key="1">
    <source>
        <dbReference type="SAM" id="Phobius"/>
    </source>
</evidence>
<reference evidence="3" key="1">
    <citation type="journal article" date="2019" name="Int. J. Syst. Evol. Microbiol.">
        <title>The Global Catalogue of Microorganisms (GCM) 10K type strain sequencing project: providing services to taxonomists for standard genome sequencing and annotation.</title>
        <authorList>
            <consortium name="The Broad Institute Genomics Platform"/>
            <consortium name="The Broad Institute Genome Sequencing Center for Infectious Disease"/>
            <person name="Wu L."/>
            <person name="Ma J."/>
        </authorList>
    </citation>
    <scope>NUCLEOTIDE SEQUENCE [LARGE SCALE GENOMIC DNA]</scope>
    <source>
        <strain evidence="3">TBRC 5781</strain>
    </source>
</reference>